<protein>
    <submittedName>
        <fullName evidence="1">Uncharacterized protein</fullName>
    </submittedName>
</protein>
<feature type="non-terminal residue" evidence="1">
    <location>
        <position position="81"/>
    </location>
</feature>
<proteinExistence type="predicted"/>
<evidence type="ECO:0000313" key="2">
    <source>
        <dbReference type="Proteomes" id="UP001430954"/>
    </source>
</evidence>
<organism evidence="1 2">
    <name type="scientific">Novilysobacter selenitireducens</name>
    <dbReference type="NCBI Taxonomy" id="2872639"/>
    <lineage>
        <taxon>Bacteria</taxon>
        <taxon>Pseudomonadati</taxon>
        <taxon>Pseudomonadota</taxon>
        <taxon>Gammaproteobacteria</taxon>
        <taxon>Lysobacterales</taxon>
        <taxon>Lysobacteraceae</taxon>
        <taxon>Novilysobacter</taxon>
    </lineage>
</organism>
<comment type="caution">
    <text evidence="1">The sequence shown here is derived from an EMBL/GenBank/DDBJ whole genome shotgun (WGS) entry which is preliminary data.</text>
</comment>
<evidence type="ECO:0000313" key="1">
    <source>
        <dbReference type="EMBL" id="MBZ4040743.1"/>
    </source>
</evidence>
<dbReference type="EMBL" id="JAINZW010000107">
    <property type="protein sequence ID" value="MBZ4040743.1"/>
    <property type="molecule type" value="Genomic_DNA"/>
</dbReference>
<reference evidence="1 2" key="1">
    <citation type="submission" date="2021-09" db="EMBL/GenBank/DDBJ databases">
        <title>Lysobacter sp. 13A isolated from the river sediment.</title>
        <authorList>
            <person name="Liu H."/>
            <person name="Li S."/>
            <person name="Mao S."/>
        </authorList>
    </citation>
    <scope>NUCLEOTIDE SEQUENCE [LARGE SCALE GENOMIC DNA]</scope>
    <source>
        <strain evidence="1 2">13A</strain>
    </source>
</reference>
<gene>
    <name evidence="1" type="ORF">K6753_14555</name>
</gene>
<dbReference type="Proteomes" id="UP001430954">
    <property type="component" value="Unassembled WGS sequence"/>
</dbReference>
<keyword evidence="2" id="KW-1185">Reference proteome</keyword>
<dbReference type="RefSeq" id="WP_223677190.1">
    <property type="nucleotide sequence ID" value="NZ_JAINZW010000107.1"/>
</dbReference>
<accession>A0ABS7TA47</accession>
<sequence>MAHALPAAMAFSGLVVTIGLAEQLQQLLALEARSVGQQRVEVGLLAPQRIAHRIDHPRQARIVTTPPAGALTGVPLPTAMS</sequence>
<name>A0ABS7TA47_9GAMM</name>